<dbReference type="PANTHER" id="PTHR23502:SF60">
    <property type="entry name" value="MAJOR FACILITATOR SUPERFAMILY (MFS) PROFILE DOMAIN-CONTAINING PROTEIN-RELATED"/>
    <property type="match status" value="1"/>
</dbReference>
<evidence type="ECO:0000256" key="5">
    <source>
        <dbReference type="ARBA" id="ARBA00038347"/>
    </source>
</evidence>
<keyword evidence="12" id="KW-1185">Reference proteome</keyword>
<comment type="similarity">
    <text evidence="5">Belongs to the major facilitator superfamily. CAR1 family.</text>
</comment>
<reference evidence="11 12" key="1">
    <citation type="submission" date="2023-08" db="EMBL/GenBank/DDBJ databases">
        <title>Black Yeasts Isolated from many extreme environments.</title>
        <authorList>
            <person name="Coleine C."/>
            <person name="Stajich J.E."/>
            <person name="Selbmann L."/>
        </authorList>
    </citation>
    <scope>NUCLEOTIDE SEQUENCE [LARGE SCALE GENOMIC DNA]</scope>
    <source>
        <strain evidence="11 12">CCFEE 5935</strain>
    </source>
</reference>
<evidence type="ECO:0000256" key="6">
    <source>
        <dbReference type="ARBA" id="ARBA00053977"/>
    </source>
</evidence>
<dbReference type="AlphaFoldDB" id="A0AAV9NXC2"/>
<dbReference type="GO" id="GO:0016020">
    <property type="term" value="C:membrane"/>
    <property type="evidence" value="ECO:0007669"/>
    <property type="project" value="UniProtKB-SubCell"/>
</dbReference>
<dbReference type="Proteomes" id="UP001337655">
    <property type="component" value="Unassembled WGS sequence"/>
</dbReference>
<dbReference type="InterPro" id="IPR036259">
    <property type="entry name" value="MFS_trans_sf"/>
</dbReference>
<protein>
    <recommendedName>
        <fullName evidence="7">Cercosporin MFS transporter CTB4</fullName>
    </recommendedName>
    <alternativeName>
        <fullName evidence="8">Cercosporin toxin biosynthesis cluster protein 4</fullName>
    </alternativeName>
</protein>
<dbReference type="GO" id="GO:0022857">
    <property type="term" value="F:transmembrane transporter activity"/>
    <property type="evidence" value="ECO:0007669"/>
    <property type="project" value="InterPro"/>
</dbReference>
<evidence type="ECO:0000256" key="1">
    <source>
        <dbReference type="ARBA" id="ARBA00004141"/>
    </source>
</evidence>
<comment type="caution">
    <text evidence="11">The sequence shown here is derived from an EMBL/GenBank/DDBJ whole genome shotgun (WGS) entry which is preliminary data.</text>
</comment>
<dbReference type="InterPro" id="IPR011701">
    <property type="entry name" value="MFS"/>
</dbReference>
<dbReference type="SUPFAM" id="SSF103473">
    <property type="entry name" value="MFS general substrate transporter"/>
    <property type="match status" value="1"/>
</dbReference>
<feature type="transmembrane region" description="Helical" evidence="9">
    <location>
        <begin position="498"/>
        <end position="521"/>
    </location>
</feature>
<feature type="transmembrane region" description="Helical" evidence="9">
    <location>
        <begin position="332"/>
        <end position="349"/>
    </location>
</feature>
<evidence type="ECO:0000313" key="11">
    <source>
        <dbReference type="EMBL" id="KAK5162854.1"/>
    </source>
</evidence>
<evidence type="ECO:0000256" key="3">
    <source>
        <dbReference type="ARBA" id="ARBA00022989"/>
    </source>
</evidence>
<feature type="transmembrane region" description="Helical" evidence="9">
    <location>
        <begin position="402"/>
        <end position="423"/>
    </location>
</feature>
<comment type="function">
    <text evidence="6">MFS transporter; part of the gene cluster that mediates the biosynthesis of cercosporin, a light-activated, non-host-selective toxin. The perylenequinone chromophore of cercosporin absorbs light energy to attain an electronically-activated triplet state and produces active oxygen species such as the hydroxyl radical, superoxide, hydrogen peroxide or singlet oxygen upon reaction with oxygen molecules. These reactive oxygen species cause damage to various cellular components including lipids, proteins and nucleic acids. Responsible for secretion and accumulation of cercosporin, but does not play any roles in self-protection against the toxicity of cercosporin.</text>
</comment>
<proteinExistence type="inferred from homology"/>
<feature type="transmembrane region" description="Helical" evidence="9">
    <location>
        <begin position="219"/>
        <end position="241"/>
    </location>
</feature>
<sequence length="536" mass="59608">MSKFVSKLHFHRTYQRAARDEDASIDLERRGTLPLLKLSRFETWPNASTLDDILDVSGDRLSDHDSAEEEASSYDEQKVDVDYVVVDFEGPDDPTNPLNCTFPWLSACLVTPALNIIGNDLDIPEGLVRQLVMTIFLLGYAQGPFVLAPLSELFGRVCVLQYANLTYLVFNTACGFAQTKNQLLAFRLLSGIGGSAPQALCNGVLADCWRKDERGKGQAAYGILTFTGPAVAPIVGAYISANVSWRWIFWSTSCFDVLVQLLALFFLSETYHPKILANKAKAIRLANPTKTVYTVYDEPGKKYSKIVRKRLILPFQMMFCHPAVQAPSIYRAFLYGIMYLVLSTFQAVWEDSYGQSTTTASLNYLSLGLGFIIGLQISHPLMDKLYAYLKVYYNQEEGVAEWRVPPMLIGGILTPIGLLIYGWSAQHQFHWIVPNIGTVISCIGLIIAFQCSQAFIVDAYSHQYAASAAAVGAFLRTMCGFAFPLWAPCLYKALDVGWGNTLLALVTLVLAIPSPVALWFYGHKLRSWSTYGCRAD</sequence>
<feature type="transmembrane region" description="Helical" evidence="9">
    <location>
        <begin position="247"/>
        <end position="267"/>
    </location>
</feature>
<dbReference type="GeneID" id="89932431"/>
<accession>A0AAV9NXC2</accession>
<dbReference type="InterPro" id="IPR020846">
    <property type="entry name" value="MFS_dom"/>
</dbReference>
<keyword evidence="2 9" id="KW-0812">Transmembrane</keyword>
<gene>
    <name evidence="11" type="ORF">LTR77_011111</name>
</gene>
<feature type="transmembrane region" description="Helical" evidence="9">
    <location>
        <begin position="361"/>
        <end position="381"/>
    </location>
</feature>
<dbReference type="EMBL" id="JAVRRT010000032">
    <property type="protein sequence ID" value="KAK5162854.1"/>
    <property type="molecule type" value="Genomic_DNA"/>
</dbReference>
<dbReference type="Gene3D" id="1.20.1250.20">
    <property type="entry name" value="MFS general substrate transporter like domains"/>
    <property type="match status" value="1"/>
</dbReference>
<evidence type="ECO:0000256" key="9">
    <source>
        <dbReference type="SAM" id="Phobius"/>
    </source>
</evidence>
<feature type="transmembrane region" description="Helical" evidence="9">
    <location>
        <begin position="429"/>
        <end position="452"/>
    </location>
</feature>
<comment type="subcellular location">
    <subcellularLocation>
        <location evidence="1">Membrane</location>
        <topology evidence="1">Multi-pass membrane protein</topology>
    </subcellularLocation>
</comment>
<evidence type="ECO:0000256" key="7">
    <source>
        <dbReference type="ARBA" id="ARBA00069139"/>
    </source>
</evidence>
<feature type="domain" description="Major facilitator superfamily (MFS) profile" evidence="10">
    <location>
        <begin position="92"/>
        <end position="526"/>
    </location>
</feature>
<keyword evidence="4 9" id="KW-0472">Membrane</keyword>
<dbReference type="PANTHER" id="PTHR23502">
    <property type="entry name" value="MAJOR FACILITATOR SUPERFAMILY"/>
    <property type="match status" value="1"/>
</dbReference>
<dbReference type="PROSITE" id="PS50850">
    <property type="entry name" value="MFS"/>
    <property type="match status" value="1"/>
</dbReference>
<evidence type="ECO:0000256" key="2">
    <source>
        <dbReference type="ARBA" id="ARBA00022692"/>
    </source>
</evidence>
<feature type="transmembrane region" description="Helical" evidence="9">
    <location>
        <begin position="464"/>
        <end position="486"/>
    </location>
</feature>
<evidence type="ECO:0000256" key="4">
    <source>
        <dbReference type="ARBA" id="ARBA00023136"/>
    </source>
</evidence>
<evidence type="ECO:0000259" key="10">
    <source>
        <dbReference type="PROSITE" id="PS50850"/>
    </source>
</evidence>
<evidence type="ECO:0000256" key="8">
    <source>
        <dbReference type="ARBA" id="ARBA00077167"/>
    </source>
</evidence>
<name>A0AAV9NXC2_9PEZI</name>
<dbReference type="Pfam" id="PF07690">
    <property type="entry name" value="MFS_1"/>
    <property type="match status" value="1"/>
</dbReference>
<evidence type="ECO:0000313" key="12">
    <source>
        <dbReference type="Proteomes" id="UP001337655"/>
    </source>
</evidence>
<dbReference type="RefSeq" id="XP_064653466.1">
    <property type="nucleotide sequence ID" value="XM_064808323.1"/>
</dbReference>
<keyword evidence="3 9" id="KW-1133">Transmembrane helix</keyword>
<organism evidence="11 12">
    <name type="scientific">Saxophila tyrrhenica</name>
    <dbReference type="NCBI Taxonomy" id="1690608"/>
    <lineage>
        <taxon>Eukaryota</taxon>
        <taxon>Fungi</taxon>
        <taxon>Dikarya</taxon>
        <taxon>Ascomycota</taxon>
        <taxon>Pezizomycotina</taxon>
        <taxon>Dothideomycetes</taxon>
        <taxon>Dothideomycetidae</taxon>
        <taxon>Mycosphaerellales</taxon>
        <taxon>Extremaceae</taxon>
        <taxon>Saxophila</taxon>
    </lineage>
</organism>
<dbReference type="FunFam" id="1.20.1250.20:FF:000011">
    <property type="entry name" value="MFS multidrug transporter, putative"/>
    <property type="match status" value="1"/>
</dbReference>